<dbReference type="GO" id="GO:0016787">
    <property type="term" value="F:hydrolase activity"/>
    <property type="evidence" value="ECO:0007669"/>
    <property type="project" value="UniProtKB-KW"/>
</dbReference>
<comment type="cofactor">
    <cofactor evidence="1">
        <name>Mg(2+)</name>
        <dbReference type="ChEBI" id="CHEBI:18420"/>
    </cofactor>
</comment>
<reference evidence="4 5" key="1">
    <citation type="submission" date="2018-12" db="EMBL/GenBank/DDBJ databases">
        <title>Complete Genome Sequence of Glutamicibacter creatinolyticus strain LGCM259,isolated from an abscess of a 12-year-old mare in Italy.</title>
        <authorList>
            <person name="Santos R.G."/>
            <person name="Silva A.L."/>
            <person name="Seyffert N."/>
            <person name="Castro T.L.P."/>
            <person name="Attili A.R."/>
            <person name="Rifici C."/>
            <person name="Mazzullo G."/>
            <person name="Brenig B."/>
            <person name="Venanzi F."/>
            <person name="Azevedo V."/>
        </authorList>
    </citation>
    <scope>NUCLEOTIDE SEQUENCE [LARGE SCALE GENOMIC DNA]</scope>
    <source>
        <strain evidence="4 5">LGCM 259</strain>
    </source>
</reference>
<evidence type="ECO:0000256" key="1">
    <source>
        <dbReference type="ARBA" id="ARBA00001946"/>
    </source>
</evidence>
<organism evidence="4 5">
    <name type="scientific">Glutamicibacter creatinolyticus</name>
    <dbReference type="NCBI Taxonomy" id="162496"/>
    <lineage>
        <taxon>Bacteria</taxon>
        <taxon>Bacillati</taxon>
        <taxon>Actinomycetota</taxon>
        <taxon>Actinomycetes</taxon>
        <taxon>Micrococcales</taxon>
        <taxon>Micrococcaceae</taxon>
        <taxon>Glutamicibacter</taxon>
    </lineage>
</organism>
<proteinExistence type="predicted"/>
<feature type="domain" description="Nudix hydrolase" evidence="3">
    <location>
        <begin position="13"/>
        <end position="147"/>
    </location>
</feature>
<dbReference type="Proteomes" id="UP000307000">
    <property type="component" value="Chromosome"/>
</dbReference>
<dbReference type="Pfam" id="PF00293">
    <property type="entry name" value="NUDIX"/>
    <property type="match status" value="1"/>
</dbReference>
<dbReference type="PROSITE" id="PS00893">
    <property type="entry name" value="NUDIX_BOX"/>
    <property type="match status" value="1"/>
</dbReference>
<name>A0A5B7WTT1_9MICC</name>
<dbReference type="InterPro" id="IPR015797">
    <property type="entry name" value="NUDIX_hydrolase-like_dom_sf"/>
</dbReference>
<dbReference type="RefSeq" id="WP_138925919.1">
    <property type="nucleotide sequence ID" value="NZ_CP034412.1"/>
</dbReference>
<sequence length="157" mass="17267">MSLPPQDLPPARSGLIAVSYVIFRQADAVLLQQRRGTGFLDGYWGAAAAGHLENGENAVAAAIREAGEELGVLVCQEHLHPLTVLQRPAAVKDQPGRVDFFFECRTWQGTPEIQEPDKAVDLRWFGLDDLPIPVVPHEKVVLEQLRLPLPAFTCLVP</sequence>
<dbReference type="AlphaFoldDB" id="A0A5B7WTT1"/>
<gene>
    <name evidence="4" type="ORF">GcLGCM259_0894</name>
</gene>
<dbReference type="SUPFAM" id="SSF55811">
    <property type="entry name" value="Nudix"/>
    <property type="match status" value="1"/>
</dbReference>
<evidence type="ECO:0000256" key="2">
    <source>
        <dbReference type="ARBA" id="ARBA00022801"/>
    </source>
</evidence>
<dbReference type="PANTHER" id="PTHR43046:SF16">
    <property type="entry name" value="ADP-RIBOSE PYROPHOSPHATASE YJHB-RELATED"/>
    <property type="match status" value="1"/>
</dbReference>
<protein>
    <submittedName>
        <fullName evidence="4">DNA mismatch repair protein MutT</fullName>
    </submittedName>
</protein>
<evidence type="ECO:0000313" key="4">
    <source>
        <dbReference type="EMBL" id="QCY46650.1"/>
    </source>
</evidence>
<keyword evidence="2" id="KW-0378">Hydrolase</keyword>
<dbReference type="Gene3D" id="3.90.79.10">
    <property type="entry name" value="Nucleoside Triphosphate Pyrophosphohydrolase"/>
    <property type="match status" value="1"/>
</dbReference>
<dbReference type="PROSITE" id="PS51462">
    <property type="entry name" value="NUDIX"/>
    <property type="match status" value="1"/>
</dbReference>
<dbReference type="EMBL" id="CP034412">
    <property type="protein sequence ID" value="QCY46650.1"/>
    <property type="molecule type" value="Genomic_DNA"/>
</dbReference>
<dbReference type="InterPro" id="IPR020084">
    <property type="entry name" value="NUDIX_hydrolase_CS"/>
</dbReference>
<accession>A0A5B7WTT1</accession>
<keyword evidence="5" id="KW-1185">Reference proteome</keyword>
<dbReference type="PANTHER" id="PTHR43046">
    <property type="entry name" value="GDP-MANNOSE MANNOSYL HYDROLASE"/>
    <property type="match status" value="1"/>
</dbReference>
<evidence type="ECO:0000259" key="3">
    <source>
        <dbReference type="PROSITE" id="PS51462"/>
    </source>
</evidence>
<dbReference type="InterPro" id="IPR000086">
    <property type="entry name" value="NUDIX_hydrolase_dom"/>
</dbReference>
<dbReference type="KEGG" id="gcr:GcLGCM259_0894"/>
<evidence type="ECO:0000313" key="5">
    <source>
        <dbReference type="Proteomes" id="UP000307000"/>
    </source>
</evidence>